<dbReference type="EMBL" id="OV696698">
    <property type="protein sequence ID" value="CAH1242929.1"/>
    <property type="molecule type" value="Genomic_DNA"/>
</dbReference>
<evidence type="ECO:0000313" key="1">
    <source>
        <dbReference type="EMBL" id="CAH1242929.1"/>
    </source>
</evidence>
<protein>
    <submittedName>
        <fullName evidence="1">Hypp7007 protein</fullName>
    </submittedName>
</protein>
<sequence length="69" mass="7495">MEVSVAEGQGSVGVLFVAEEEEGEEEEAIPVGEEGTMVRGIVEGEVVRSTRAEMRLERDVKITDQDTSL</sequence>
<gene>
    <name evidence="1" type="primary">Hypp7007</name>
    <name evidence="1" type="ORF">BLAG_LOCUS6099</name>
</gene>
<accession>A0A8J9YWH7</accession>
<name>A0A8J9YWH7_BRALA</name>
<evidence type="ECO:0000313" key="2">
    <source>
        <dbReference type="Proteomes" id="UP000838412"/>
    </source>
</evidence>
<organism evidence="1 2">
    <name type="scientific">Branchiostoma lanceolatum</name>
    <name type="common">Common lancelet</name>
    <name type="synonym">Amphioxus lanceolatum</name>
    <dbReference type="NCBI Taxonomy" id="7740"/>
    <lineage>
        <taxon>Eukaryota</taxon>
        <taxon>Metazoa</taxon>
        <taxon>Chordata</taxon>
        <taxon>Cephalochordata</taxon>
        <taxon>Leptocardii</taxon>
        <taxon>Amphioxiformes</taxon>
        <taxon>Branchiostomatidae</taxon>
        <taxon>Branchiostoma</taxon>
    </lineage>
</organism>
<reference evidence="1" key="1">
    <citation type="submission" date="2022-01" db="EMBL/GenBank/DDBJ databases">
        <authorList>
            <person name="Braso-Vives M."/>
        </authorList>
    </citation>
    <scope>NUCLEOTIDE SEQUENCE</scope>
</reference>
<proteinExistence type="predicted"/>
<dbReference type="Proteomes" id="UP000838412">
    <property type="component" value="Chromosome 13"/>
</dbReference>
<dbReference type="AlphaFoldDB" id="A0A8J9YWH7"/>
<keyword evidence="2" id="KW-1185">Reference proteome</keyword>